<evidence type="ECO:0000256" key="1">
    <source>
        <dbReference type="ARBA" id="ARBA00023015"/>
    </source>
</evidence>
<reference evidence="6" key="1">
    <citation type="submission" date="2021-01" db="UniProtKB">
        <authorList>
            <consortium name="EnsemblMetazoa"/>
        </authorList>
    </citation>
    <scope>IDENTIFICATION</scope>
</reference>
<evidence type="ECO:0000313" key="7">
    <source>
        <dbReference type="Proteomes" id="UP000594262"/>
    </source>
</evidence>
<evidence type="ECO:0000256" key="2">
    <source>
        <dbReference type="ARBA" id="ARBA00023125"/>
    </source>
</evidence>
<dbReference type="CDD" id="cd14717">
    <property type="entry name" value="bZIP_Maf_small"/>
    <property type="match status" value="1"/>
</dbReference>
<dbReference type="EnsemblMetazoa" id="CLYHEMT006190.2">
    <property type="protein sequence ID" value="CLYHEMP006190.2"/>
    <property type="gene ID" value="CLYHEMG006190"/>
</dbReference>
<dbReference type="GO" id="GO:0005634">
    <property type="term" value="C:nucleus"/>
    <property type="evidence" value="ECO:0007669"/>
    <property type="project" value="TreeGrafter"/>
</dbReference>
<dbReference type="PANTHER" id="PTHR10129">
    <property type="entry name" value="TRANSCRIPTION FACTOR MAF"/>
    <property type="match status" value="1"/>
</dbReference>
<accession>A0A7M5VA32</accession>
<dbReference type="SMART" id="SM00338">
    <property type="entry name" value="BRLZ"/>
    <property type="match status" value="1"/>
</dbReference>
<keyword evidence="1" id="KW-0805">Transcription regulation</keyword>
<dbReference type="InterPro" id="IPR024874">
    <property type="entry name" value="Transcription_factor_Maf_fam"/>
</dbReference>
<dbReference type="Pfam" id="PF03131">
    <property type="entry name" value="bZIP_Maf"/>
    <property type="match status" value="1"/>
</dbReference>
<evidence type="ECO:0000256" key="4">
    <source>
        <dbReference type="SAM" id="MobiDB-lite"/>
    </source>
</evidence>
<dbReference type="SUPFAM" id="SSF47454">
    <property type="entry name" value="A DNA-binding domain in eukaryotic transcription factors"/>
    <property type="match status" value="1"/>
</dbReference>
<evidence type="ECO:0000256" key="3">
    <source>
        <dbReference type="ARBA" id="ARBA00023163"/>
    </source>
</evidence>
<dbReference type="Proteomes" id="UP000594262">
    <property type="component" value="Unplaced"/>
</dbReference>
<dbReference type="InterPro" id="IPR004827">
    <property type="entry name" value="bZIP"/>
</dbReference>
<dbReference type="GO" id="GO:0000981">
    <property type="term" value="F:DNA-binding transcription factor activity, RNA polymerase II-specific"/>
    <property type="evidence" value="ECO:0007669"/>
    <property type="project" value="TreeGrafter"/>
</dbReference>
<dbReference type="InterPro" id="IPR008917">
    <property type="entry name" value="TF_DNA-bd_sf"/>
</dbReference>
<dbReference type="OrthoDB" id="5974330at2759"/>
<dbReference type="Gene3D" id="1.20.5.170">
    <property type="match status" value="1"/>
</dbReference>
<organism evidence="6 7">
    <name type="scientific">Clytia hemisphaerica</name>
    <dbReference type="NCBI Taxonomy" id="252671"/>
    <lineage>
        <taxon>Eukaryota</taxon>
        <taxon>Metazoa</taxon>
        <taxon>Cnidaria</taxon>
        <taxon>Hydrozoa</taxon>
        <taxon>Hydroidolina</taxon>
        <taxon>Leptothecata</taxon>
        <taxon>Obeliida</taxon>
        <taxon>Clytiidae</taxon>
        <taxon>Clytia</taxon>
    </lineage>
</organism>
<name>A0A7M5VA32_9CNID</name>
<keyword evidence="3" id="KW-0804">Transcription</keyword>
<sequence>MSSNIVTDSSKNSAEATALIKEIIAANYKSQKPSVAYPSFAQSGLEAAVVAGEKRSFDSVTIPSHLQDHQIALATTPKQARSDEIVVSLSNVHSLNEQGSSNTTIQVVDVDTTDNNIVIDPSKQITQIHNNNDIGSTAAINIVEEGSDMTGDKITTVNMTMPNVDIPNNVSTAAANQQSSQQSNFVITEIKPPENQQIVLTEEELAEMPVKDLNALLRGLPDAEVIKLKQRRRTIKNRGYAQTSRTKRTTQKSTLEDEKSILESELQKLADENDLLRKERDEAKIKLEAFERFAGMSGIVIVTNDNAASMQANTTTNVVTQMKQENKQTIINNPTQPIDISSTNIVNLLDRNRSQKFNVAGIINTGMAPGLAPSLVKKP</sequence>
<evidence type="ECO:0000259" key="5">
    <source>
        <dbReference type="PROSITE" id="PS50217"/>
    </source>
</evidence>
<keyword evidence="2" id="KW-0238">DNA-binding</keyword>
<dbReference type="InterPro" id="IPR004826">
    <property type="entry name" value="bZIP_Maf"/>
</dbReference>
<feature type="region of interest" description="Disordered" evidence="4">
    <location>
        <begin position="236"/>
        <end position="256"/>
    </location>
</feature>
<dbReference type="GO" id="GO:0000978">
    <property type="term" value="F:RNA polymerase II cis-regulatory region sequence-specific DNA binding"/>
    <property type="evidence" value="ECO:0007669"/>
    <property type="project" value="TreeGrafter"/>
</dbReference>
<proteinExistence type="predicted"/>
<evidence type="ECO:0000313" key="6">
    <source>
        <dbReference type="EnsemblMetazoa" id="CLYHEMP006190.2"/>
    </source>
</evidence>
<keyword evidence="7" id="KW-1185">Reference proteome</keyword>
<dbReference type="RefSeq" id="XP_066926034.1">
    <property type="nucleotide sequence ID" value="XM_067069933.1"/>
</dbReference>
<dbReference type="PANTHER" id="PTHR10129:SF50">
    <property type="entry name" value="BZIP DOMAIN-CONTAINING PROTEIN"/>
    <property type="match status" value="1"/>
</dbReference>
<dbReference type="PROSITE" id="PS50217">
    <property type="entry name" value="BZIP"/>
    <property type="match status" value="1"/>
</dbReference>
<dbReference type="AlphaFoldDB" id="A0A7M5VA32"/>
<feature type="domain" description="BZIP" evidence="5">
    <location>
        <begin position="227"/>
        <end position="290"/>
    </location>
</feature>
<protein>
    <recommendedName>
        <fullName evidence="5">BZIP domain-containing protein</fullName>
    </recommendedName>
</protein>
<dbReference type="GeneID" id="136813412"/>